<dbReference type="Pfam" id="PF01434">
    <property type="entry name" value="Peptidase_M41"/>
    <property type="match status" value="1"/>
</dbReference>
<feature type="binding site" evidence="15">
    <location>
        <begin position="205"/>
        <end position="212"/>
    </location>
    <ligand>
        <name>ATP</name>
        <dbReference type="ChEBI" id="CHEBI:30616"/>
    </ligand>
</feature>
<evidence type="ECO:0000256" key="9">
    <source>
        <dbReference type="ARBA" id="ARBA00022833"/>
    </source>
</evidence>
<dbReference type="FunFam" id="1.20.58.760:FF:000001">
    <property type="entry name" value="ATP-dependent zinc metalloprotease FtsH"/>
    <property type="match status" value="1"/>
</dbReference>
<dbReference type="EC" id="3.4.24.-" evidence="15"/>
<feature type="binding site" evidence="15">
    <location>
        <position position="427"/>
    </location>
    <ligand>
        <name>Zn(2+)</name>
        <dbReference type="ChEBI" id="CHEBI:29105"/>
        <note>catalytic</note>
    </ligand>
</feature>
<evidence type="ECO:0000256" key="5">
    <source>
        <dbReference type="ARBA" id="ARBA00022692"/>
    </source>
</evidence>
<dbReference type="SUPFAM" id="SSF52540">
    <property type="entry name" value="P-loop containing nucleoside triphosphate hydrolases"/>
    <property type="match status" value="1"/>
</dbReference>
<dbReference type="GO" id="GO:0008270">
    <property type="term" value="F:zinc ion binding"/>
    <property type="evidence" value="ECO:0007669"/>
    <property type="project" value="UniProtKB-UniRule"/>
</dbReference>
<keyword evidence="11 15" id="KW-1133">Transmembrane helix</keyword>
<evidence type="ECO:0000256" key="3">
    <source>
        <dbReference type="ARBA" id="ARBA00022475"/>
    </source>
</evidence>
<keyword evidence="4 15" id="KW-0645">Protease</keyword>
<dbReference type="Pfam" id="PF06480">
    <property type="entry name" value="FtsH_ext"/>
    <property type="match status" value="1"/>
</dbReference>
<dbReference type="RefSeq" id="WP_020993436.1">
    <property type="nucleotide sequence ID" value="NZ_CYZP01000023.1"/>
</dbReference>
<dbReference type="CDD" id="cd19501">
    <property type="entry name" value="RecA-like_FtsH"/>
    <property type="match status" value="1"/>
</dbReference>
<dbReference type="GO" id="GO:0005524">
    <property type="term" value="F:ATP binding"/>
    <property type="evidence" value="ECO:0007669"/>
    <property type="project" value="UniProtKB-UniRule"/>
</dbReference>
<dbReference type="Pfam" id="PF17862">
    <property type="entry name" value="AAA_lid_3"/>
    <property type="match status" value="1"/>
</dbReference>
<dbReference type="GO" id="GO:0004222">
    <property type="term" value="F:metalloendopeptidase activity"/>
    <property type="evidence" value="ECO:0007669"/>
    <property type="project" value="InterPro"/>
</dbReference>
<feature type="transmembrane region" description="Helical" evidence="15">
    <location>
        <begin position="7"/>
        <end position="25"/>
    </location>
</feature>
<sequence>MNKQPSRIGLYLVLIIALVAGYFYLNNQVVSQSNYTQKQLEQALEDNKVVDATIQQNREVPTGSVIVDTTDSGQKKVYVTDVNQAIELLNKYDIDITTQDVPRDNVFLTTLLPVLLTGALVIFLIMMMNRQMAGGGGGGNAKMMNFGKSRARMSSPDDNKKVTFDKVAGLQEEKEDLVEVVDFLKSPQKYTKVGARIPKGVLLVGPPGTGKTLLAKAVAGEAGVPFFSISGSDFVEMFVGVGASRVRDLFEEGKRHAPCIIFIDEIDAVARQRGTGMGGGHDEREQTLNQLLVEMDGFGVNEGIIVMAATNRVDILDPAILRPGRFDRKVAVGRPDVKGREEILRVHAKDKPLGEDVDLAQIARTTAGFTGADLENLLNEAAIEAARKGRGFILQSDIKGAFIKVGIGAEKKSKVISEKEKKITAYHESGHAILFHVLPDMDPVYTISIIPTGMGAAGYTMPLPDNDEMFNTKGKMLQDIMTLLGGRIAEEIIFGDITTGASNDIKRATATARSMVMKYGMSDKLGLICYGDDDDEVFIGRDLAHTRSYSEDVAKSIDEEIRRIISECHDQAKKIILGHEDVLHKCASLLLEKEKVHRDEFEALFTTEDPETENNSI</sequence>
<dbReference type="FunFam" id="1.10.8.60:FF:000001">
    <property type="entry name" value="ATP-dependent zinc metalloprotease FtsH"/>
    <property type="match status" value="1"/>
</dbReference>
<keyword evidence="10 15" id="KW-0067">ATP-binding</keyword>
<keyword evidence="13 15" id="KW-0472">Membrane</keyword>
<comment type="subunit">
    <text evidence="15">Homohexamer.</text>
</comment>
<dbReference type="InterPro" id="IPR037219">
    <property type="entry name" value="Peptidase_M41-like"/>
</dbReference>
<dbReference type="InterPro" id="IPR003960">
    <property type="entry name" value="ATPase_AAA_CS"/>
</dbReference>
<evidence type="ECO:0000256" key="15">
    <source>
        <dbReference type="HAMAP-Rule" id="MF_01458"/>
    </source>
</evidence>
<evidence type="ECO:0000256" key="13">
    <source>
        <dbReference type="ARBA" id="ARBA00023136"/>
    </source>
</evidence>
<reference evidence="18 19" key="1">
    <citation type="submission" date="2015-09" db="EMBL/GenBank/DDBJ databases">
        <authorList>
            <consortium name="Pathogen Informatics"/>
        </authorList>
    </citation>
    <scope>NUCLEOTIDE SEQUENCE [LARGE SCALE GENOMIC DNA]</scope>
    <source>
        <strain evidence="18 19">2789STDY5834861</strain>
    </source>
</reference>
<evidence type="ECO:0000256" key="16">
    <source>
        <dbReference type="RuleBase" id="RU003651"/>
    </source>
</evidence>
<organism evidence="18 19">
    <name type="scientific">Blautia obeum</name>
    <dbReference type="NCBI Taxonomy" id="40520"/>
    <lineage>
        <taxon>Bacteria</taxon>
        <taxon>Bacillati</taxon>
        <taxon>Bacillota</taxon>
        <taxon>Clostridia</taxon>
        <taxon>Lachnospirales</taxon>
        <taxon>Lachnospiraceae</taxon>
        <taxon>Blautia</taxon>
    </lineage>
</organism>
<evidence type="ECO:0000256" key="14">
    <source>
        <dbReference type="ARBA" id="ARBA00061570"/>
    </source>
</evidence>
<evidence type="ECO:0000256" key="8">
    <source>
        <dbReference type="ARBA" id="ARBA00022801"/>
    </source>
</evidence>
<dbReference type="GO" id="GO:0004176">
    <property type="term" value="F:ATP-dependent peptidase activity"/>
    <property type="evidence" value="ECO:0007669"/>
    <property type="project" value="InterPro"/>
</dbReference>
<keyword evidence="5 15" id="KW-0812">Transmembrane</keyword>
<keyword evidence="8 15" id="KW-0378">Hydrolase</keyword>
<evidence type="ECO:0000256" key="11">
    <source>
        <dbReference type="ARBA" id="ARBA00022989"/>
    </source>
</evidence>
<dbReference type="InterPro" id="IPR041569">
    <property type="entry name" value="AAA_lid_3"/>
</dbReference>
<dbReference type="AlphaFoldDB" id="A0A174E451"/>
<dbReference type="NCBIfam" id="TIGR01241">
    <property type="entry name" value="FtsH_fam"/>
    <property type="match status" value="1"/>
</dbReference>
<dbReference type="Gene3D" id="3.40.50.300">
    <property type="entry name" value="P-loop containing nucleotide triphosphate hydrolases"/>
    <property type="match status" value="1"/>
</dbReference>
<dbReference type="InterPro" id="IPR003593">
    <property type="entry name" value="AAA+_ATPase"/>
</dbReference>
<name>A0A174E451_9FIRM</name>
<dbReference type="PANTHER" id="PTHR23076">
    <property type="entry name" value="METALLOPROTEASE M41 FTSH"/>
    <property type="match status" value="1"/>
</dbReference>
<evidence type="ECO:0000256" key="7">
    <source>
        <dbReference type="ARBA" id="ARBA00022741"/>
    </source>
</evidence>
<comment type="similarity">
    <text evidence="14 15">In the central section; belongs to the AAA ATPase family.</text>
</comment>
<evidence type="ECO:0000259" key="17">
    <source>
        <dbReference type="SMART" id="SM00382"/>
    </source>
</evidence>
<comment type="function">
    <text evidence="15">Acts as a processive, ATP-dependent zinc metallopeptidase for both cytoplasmic and membrane proteins. Plays a role in the quality control of integral membrane proteins.</text>
</comment>
<keyword evidence="12 15" id="KW-0482">Metalloprotease</keyword>
<dbReference type="GO" id="GO:0006508">
    <property type="term" value="P:proteolysis"/>
    <property type="evidence" value="ECO:0007669"/>
    <property type="project" value="UniProtKB-KW"/>
</dbReference>
<dbReference type="SUPFAM" id="SSF140990">
    <property type="entry name" value="FtsH protease domain-like"/>
    <property type="match status" value="1"/>
</dbReference>
<gene>
    <name evidence="18" type="primary">ftsH_2</name>
    <name evidence="15" type="synonym">ftsH</name>
    <name evidence="18" type="ORF">ERS852476_02522</name>
</gene>
<comment type="similarity">
    <text evidence="16">Belongs to the AAA ATPase family.</text>
</comment>
<dbReference type="GO" id="GO:0016887">
    <property type="term" value="F:ATP hydrolysis activity"/>
    <property type="evidence" value="ECO:0007669"/>
    <property type="project" value="UniProtKB-UniRule"/>
</dbReference>
<feature type="binding site" evidence="15">
    <location>
        <position position="431"/>
    </location>
    <ligand>
        <name>Zn(2+)</name>
        <dbReference type="ChEBI" id="CHEBI:29105"/>
        <note>catalytic</note>
    </ligand>
</feature>
<dbReference type="HAMAP" id="MF_01458">
    <property type="entry name" value="FtsH"/>
    <property type="match status" value="1"/>
</dbReference>
<dbReference type="InterPro" id="IPR027417">
    <property type="entry name" value="P-loop_NTPase"/>
</dbReference>
<comment type="similarity">
    <text evidence="2 15">In the C-terminal section; belongs to the peptidase M41 family.</text>
</comment>
<dbReference type="EMBL" id="CYZP01000023">
    <property type="protein sequence ID" value="CUO32533.1"/>
    <property type="molecule type" value="Genomic_DNA"/>
</dbReference>
<dbReference type="Pfam" id="PF00004">
    <property type="entry name" value="AAA"/>
    <property type="match status" value="1"/>
</dbReference>
<keyword evidence="7 15" id="KW-0547">Nucleotide-binding</keyword>
<evidence type="ECO:0000313" key="19">
    <source>
        <dbReference type="Proteomes" id="UP000095645"/>
    </source>
</evidence>
<evidence type="ECO:0000256" key="10">
    <source>
        <dbReference type="ARBA" id="ARBA00022840"/>
    </source>
</evidence>
<dbReference type="SMART" id="SM00382">
    <property type="entry name" value="AAA"/>
    <property type="match status" value="1"/>
</dbReference>
<keyword evidence="6 15" id="KW-0479">Metal-binding</keyword>
<proteinExistence type="inferred from homology"/>
<comment type="subcellular location">
    <subcellularLocation>
        <location evidence="15">Cell membrane</location>
        <topology evidence="15">Multi-pass membrane protein</topology>
        <orientation evidence="15">Cytoplasmic side</orientation>
    </subcellularLocation>
    <subcellularLocation>
        <location evidence="1">Membrane</location>
    </subcellularLocation>
</comment>
<dbReference type="FunFam" id="3.40.50.300:FF:000001">
    <property type="entry name" value="ATP-dependent zinc metalloprotease FtsH"/>
    <property type="match status" value="1"/>
</dbReference>
<evidence type="ECO:0000256" key="1">
    <source>
        <dbReference type="ARBA" id="ARBA00004370"/>
    </source>
</evidence>
<dbReference type="GO" id="GO:0005886">
    <property type="term" value="C:plasma membrane"/>
    <property type="evidence" value="ECO:0007669"/>
    <property type="project" value="UniProtKB-SubCell"/>
</dbReference>
<dbReference type="PANTHER" id="PTHR23076:SF113">
    <property type="entry name" value="ATP-DEPENDENT ZINC METALLOPROTEASE FTSH 1, CHLOROPLASTIC-RELATED"/>
    <property type="match status" value="1"/>
</dbReference>
<evidence type="ECO:0000256" key="6">
    <source>
        <dbReference type="ARBA" id="ARBA00022723"/>
    </source>
</evidence>
<evidence type="ECO:0000256" key="2">
    <source>
        <dbReference type="ARBA" id="ARBA00010044"/>
    </source>
</evidence>
<protein>
    <recommendedName>
        <fullName evidence="15">ATP-dependent zinc metalloprotease FtsH</fullName>
        <ecNumber evidence="15">3.4.24.-</ecNumber>
    </recommendedName>
</protein>
<dbReference type="InterPro" id="IPR000642">
    <property type="entry name" value="Peptidase_M41"/>
</dbReference>
<keyword evidence="3 15" id="KW-1003">Cell membrane</keyword>
<evidence type="ECO:0000313" key="18">
    <source>
        <dbReference type="EMBL" id="CUO32533.1"/>
    </source>
</evidence>
<dbReference type="InterPro" id="IPR005936">
    <property type="entry name" value="FtsH"/>
</dbReference>
<dbReference type="Proteomes" id="UP000095645">
    <property type="component" value="Unassembled WGS sequence"/>
</dbReference>
<dbReference type="InterPro" id="IPR003959">
    <property type="entry name" value="ATPase_AAA_core"/>
</dbReference>
<comment type="cofactor">
    <cofactor evidence="15">
        <name>Zn(2+)</name>
        <dbReference type="ChEBI" id="CHEBI:29105"/>
    </cofactor>
    <text evidence="15">Binds 1 zinc ion per subunit.</text>
</comment>
<dbReference type="Gene3D" id="1.20.58.760">
    <property type="entry name" value="Peptidase M41"/>
    <property type="match status" value="1"/>
</dbReference>
<feature type="domain" description="AAA+ ATPase" evidence="17">
    <location>
        <begin position="197"/>
        <end position="336"/>
    </location>
</feature>
<evidence type="ECO:0000256" key="12">
    <source>
        <dbReference type="ARBA" id="ARBA00023049"/>
    </source>
</evidence>
<feature type="binding site" evidence="15">
    <location>
        <position position="504"/>
    </location>
    <ligand>
        <name>Zn(2+)</name>
        <dbReference type="ChEBI" id="CHEBI:29105"/>
        <note>catalytic</note>
    </ligand>
</feature>
<feature type="active site" evidence="15">
    <location>
        <position position="428"/>
    </location>
</feature>
<keyword evidence="9 15" id="KW-0862">Zinc</keyword>
<dbReference type="GO" id="GO:0030163">
    <property type="term" value="P:protein catabolic process"/>
    <property type="evidence" value="ECO:0007669"/>
    <property type="project" value="UniProtKB-UniRule"/>
</dbReference>
<feature type="transmembrane region" description="Helical" evidence="15">
    <location>
        <begin position="106"/>
        <end position="126"/>
    </location>
</feature>
<dbReference type="PROSITE" id="PS00674">
    <property type="entry name" value="AAA"/>
    <property type="match status" value="1"/>
</dbReference>
<dbReference type="InterPro" id="IPR011546">
    <property type="entry name" value="Pept_M41_FtsH_extracell"/>
</dbReference>
<evidence type="ECO:0000256" key="4">
    <source>
        <dbReference type="ARBA" id="ARBA00022670"/>
    </source>
</evidence>
<dbReference type="Gene3D" id="1.10.8.60">
    <property type="match status" value="1"/>
</dbReference>
<accession>A0A174E451</accession>